<dbReference type="RefSeq" id="WP_088564282.1">
    <property type="nucleotide sequence ID" value="NZ_CP020946.1"/>
</dbReference>
<dbReference type="GO" id="GO:0071424">
    <property type="term" value="F:rRNA (cytosine-N4-)-methyltransferase activity"/>
    <property type="evidence" value="ECO:0007669"/>
    <property type="project" value="UniProtKB-UniRule"/>
</dbReference>
<dbReference type="SUPFAM" id="SSF53335">
    <property type="entry name" value="S-adenosyl-L-methionine-dependent methyltransferases"/>
    <property type="match status" value="1"/>
</dbReference>
<keyword evidence="3 6" id="KW-0489">Methyltransferase</keyword>
<keyword evidence="5 6" id="KW-0949">S-adenosyl-L-methionine</keyword>
<reference evidence="7 8" key="1">
    <citation type="submission" date="2017-04" db="EMBL/GenBank/DDBJ databases">
        <title>Whole genome sequence of Bdellovibrio bacteriovorus strain SSB218315.</title>
        <authorList>
            <person name="Oyedara O."/>
            <person name="Rodriguez-Perez M.A."/>
        </authorList>
    </citation>
    <scope>NUCLEOTIDE SEQUENCE [LARGE SCALE GENOMIC DNA]</scope>
    <source>
        <strain evidence="7 8">SSB218315</strain>
    </source>
</reference>
<dbReference type="EMBL" id="CP020946">
    <property type="protein sequence ID" value="ASD62660.1"/>
    <property type="molecule type" value="Genomic_DNA"/>
</dbReference>
<dbReference type="PANTHER" id="PTHR11265">
    <property type="entry name" value="S-ADENOSYL-METHYLTRANSFERASE MRAW"/>
    <property type="match status" value="1"/>
</dbReference>
<dbReference type="PANTHER" id="PTHR11265:SF0">
    <property type="entry name" value="12S RRNA N4-METHYLCYTIDINE METHYLTRANSFERASE"/>
    <property type="match status" value="1"/>
</dbReference>
<dbReference type="InterPro" id="IPR002903">
    <property type="entry name" value="RsmH"/>
</dbReference>
<comment type="similarity">
    <text evidence="1 6">Belongs to the methyltransferase superfamily. RsmH family.</text>
</comment>
<evidence type="ECO:0000256" key="1">
    <source>
        <dbReference type="ARBA" id="ARBA00010396"/>
    </source>
</evidence>
<organism evidence="7 8">
    <name type="scientific">Bdellovibrio bacteriovorus</name>
    <dbReference type="NCBI Taxonomy" id="959"/>
    <lineage>
        <taxon>Bacteria</taxon>
        <taxon>Pseudomonadati</taxon>
        <taxon>Bdellovibrionota</taxon>
        <taxon>Bdellovibrionia</taxon>
        <taxon>Bdellovibrionales</taxon>
        <taxon>Pseudobdellovibrionaceae</taxon>
        <taxon>Bdellovibrio</taxon>
    </lineage>
</organism>
<keyword evidence="2 6" id="KW-0698">rRNA processing</keyword>
<dbReference type="NCBIfam" id="TIGR00006">
    <property type="entry name" value="16S rRNA (cytosine(1402)-N(4))-methyltransferase RsmH"/>
    <property type="match status" value="1"/>
</dbReference>
<dbReference type="GO" id="GO:0070475">
    <property type="term" value="P:rRNA base methylation"/>
    <property type="evidence" value="ECO:0007669"/>
    <property type="project" value="UniProtKB-UniRule"/>
</dbReference>
<dbReference type="SUPFAM" id="SSF81799">
    <property type="entry name" value="Putative methyltransferase TM0872, insert domain"/>
    <property type="match status" value="1"/>
</dbReference>
<comment type="subcellular location">
    <subcellularLocation>
        <location evidence="6">Cytoplasm</location>
    </subcellularLocation>
</comment>
<dbReference type="Gene3D" id="1.10.150.170">
    <property type="entry name" value="Putative methyltransferase TM0872, insert domain"/>
    <property type="match status" value="1"/>
</dbReference>
<keyword evidence="6" id="KW-0963">Cytoplasm</keyword>
<dbReference type="GO" id="GO:0005737">
    <property type="term" value="C:cytoplasm"/>
    <property type="evidence" value="ECO:0007669"/>
    <property type="project" value="UniProtKB-SubCell"/>
</dbReference>
<keyword evidence="4 6" id="KW-0808">Transferase</keyword>
<gene>
    <name evidence="6" type="primary">rsmH</name>
    <name evidence="7" type="ORF">B9G79_03280</name>
</gene>
<dbReference type="EC" id="2.1.1.199" evidence="6"/>
<evidence type="ECO:0000313" key="7">
    <source>
        <dbReference type="EMBL" id="ASD62660.1"/>
    </source>
</evidence>
<dbReference type="OrthoDB" id="5289319at2"/>
<feature type="binding site" evidence="6">
    <location>
        <position position="112"/>
    </location>
    <ligand>
        <name>S-adenosyl-L-methionine</name>
        <dbReference type="ChEBI" id="CHEBI:59789"/>
    </ligand>
</feature>
<evidence type="ECO:0000256" key="5">
    <source>
        <dbReference type="ARBA" id="ARBA00022691"/>
    </source>
</evidence>
<dbReference type="InterPro" id="IPR023397">
    <property type="entry name" value="SAM-dep_MeTrfase_MraW_recog"/>
</dbReference>
<dbReference type="HAMAP" id="MF_01007">
    <property type="entry name" value="16SrRNA_methyltr_H"/>
    <property type="match status" value="1"/>
</dbReference>
<comment type="function">
    <text evidence="6">Specifically methylates the N4 position of cytidine in position 1402 (C1402) of 16S rRNA.</text>
</comment>
<sequence length="328" mass="37529">MKKYKPKSGERIERQEEVIPPKVELPFEFSPEHYPVLLQEVLAAFYPLRDKKELSYFDGTFGRGGHYMALKYAYPQMKATVMDQDLTAIAYAQSRFQTEVEKGQLNVIHGNFTQFSEHNLNNFDMMLLDLGVSSPQLDQGERGFSFYNDGPLDMRMNQQQGLTAEVLINTASEDELIRIFKEYGEVYRPSRVVRAIVNDRKTKAFQTTGALAGLIERVDGWQVKGHHPATKYFMALRLAVNSELEVVAEAIPKMIRALNPGGRLAVISFHSLEDRIVKNIFRESEDLGRTVTKKVIVPTQEECDRNSRSRSAKLRIFERSAQDELTKL</sequence>
<evidence type="ECO:0000256" key="2">
    <source>
        <dbReference type="ARBA" id="ARBA00022552"/>
    </source>
</evidence>
<dbReference type="AlphaFoldDB" id="A0A1Z3N599"/>
<feature type="binding site" evidence="6">
    <location>
        <position position="83"/>
    </location>
    <ligand>
        <name>S-adenosyl-L-methionine</name>
        <dbReference type="ChEBI" id="CHEBI:59789"/>
    </ligand>
</feature>
<dbReference type="PIRSF" id="PIRSF004486">
    <property type="entry name" value="MraW"/>
    <property type="match status" value="1"/>
</dbReference>
<feature type="binding site" evidence="6">
    <location>
        <position position="129"/>
    </location>
    <ligand>
        <name>S-adenosyl-L-methionine</name>
        <dbReference type="ChEBI" id="CHEBI:59789"/>
    </ligand>
</feature>
<dbReference type="Gene3D" id="3.40.50.150">
    <property type="entry name" value="Vaccinia Virus protein VP39"/>
    <property type="match status" value="1"/>
</dbReference>
<dbReference type="Proteomes" id="UP000197003">
    <property type="component" value="Chromosome"/>
</dbReference>
<evidence type="ECO:0000256" key="3">
    <source>
        <dbReference type="ARBA" id="ARBA00022603"/>
    </source>
</evidence>
<name>A0A1Z3N599_BDEBC</name>
<proteinExistence type="inferred from homology"/>
<dbReference type="Pfam" id="PF01795">
    <property type="entry name" value="Methyltransf_5"/>
    <property type="match status" value="1"/>
</dbReference>
<feature type="binding site" evidence="6">
    <location>
        <position position="136"/>
    </location>
    <ligand>
        <name>S-adenosyl-L-methionine</name>
        <dbReference type="ChEBI" id="CHEBI:59789"/>
    </ligand>
</feature>
<dbReference type="InterPro" id="IPR029063">
    <property type="entry name" value="SAM-dependent_MTases_sf"/>
</dbReference>
<feature type="binding site" evidence="6">
    <location>
        <begin position="64"/>
        <end position="66"/>
    </location>
    <ligand>
        <name>S-adenosyl-L-methionine</name>
        <dbReference type="ChEBI" id="CHEBI:59789"/>
    </ligand>
</feature>
<evidence type="ECO:0000256" key="4">
    <source>
        <dbReference type="ARBA" id="ARBA00022679"/>
    </source>
</evidence>
<accession>A0A1Z3N599</accession>
<protein>
    <recommendedName>
        <fullName evidence="6">Ribosomal RNA small subunit methyltransferase H</fullName>
        <ecNumber evidence="6">2.1.1.199</ecNumber>
    </recommendedName>
    <alternativeName>
        <fullName evidence="6">16S rRNA m(4)C1402 methyltransferase</fullName>
    </alternativeName>
    <alternativeName>
        <fullName evidence="6">rRNA (cytosine-N(4)-)-methyltransferase RsmH</fullName>
    </alternativeName>
</protein>
<evidence type="ECO:0000313" key="8">
    <source>
        <dbReference type="Proteomes" id="UP000197003"/>
    </source>
</evidence>
<comment type="catalytic activity">
    <reaction evidence="6">
        <text>cytidine(1402) in 16S rRNA + S-adenosyl-L-methionine = N(4)-methylcytidine(1402) in 16S rRNA + S-adenosyl-L-homocysteine + H(+)</text>
        <dbReference type="Rhea" id="RHEA:42928"/>
        <dbReference type="Rhea" id="RHEA-COMP:10286"/>
        <dbReference type="Rhea" id="RHEA-COMP:10287"/>
        <dbReference type="ChEBI" id="CHEBI:15378"/>
        <dbReference type="ChEBI" id="CHEBI:57856"/>
        <dbReference type="ChEBI" id="CHEBI:59789"/>
        <dbReference type="ChEBI" id="CHEBI:74506"/>
        <dbReference type="ChEBI" id="CHEBI:82748"/>
        <dbReference type="EC" id="2.1.1.199"/>
    </reaction>
</comment>
<evidence type="ECO:0000256" key="6">
    <source>
        <dbReference type="HAMAP-Rule" id="MF_01007"/>
    </source>
</evidence>